<evidence type="ECO:0000256" key="2">
    <source>
        <dbReference type="SAM" id="Phobius"/>
    </source>
</evidence>
<keyword evidence="2" id="KW-1133">Transmembrane helix</keyword>
<protein>
    <submittedName>
        <fullName evidence="3">Uncharacterized protein</fullName>
    </submittedName>
</protein>
<dbReference type="AlphaFoldDB" id="A0A9P4S2M0"/>
<sequence length="356" mass="40179">MYTRDPHRLVAYLIPFPKPYIHMPAGVSVPERFLIYTPPPPPLTLPSEGEREERFHKLQRKWQEEVRAAKISNSKTASWKGVKDKATIGISKAIDATKNSNIEFLTRLPEHHRNHSRSRSPNPKVDTYVNDGVQEDDMTHKTVGLQEIVLVHPASMQGTEAQIRLEFINSMLRTKSKAQRDGIIATGLIPVAAAIDLLATVVWPFGGLLEIDSVWAYTSFRGAKTARSVTRRLTSSSESGDHEKDTLKLTFTPSRRLGVLESYLADICHKRDGKLFLSAGVPPTDGQVLDAIGWKAMRSGETRNWENEQWEWMEVKEDLRSVMGKGAREWGRWCREFEKDPSKAIKKLGVGEGKRG</sequence>
<keyword evidence="2" id="KW-0472">Membrane</keyword>
<organism evidence="3 4">
    <name type="scientific">Patellaria atrata CBS 101060</name>
    <dbReference type="NCBI Taxonomy" id="1346257"/>
    <lineage>
        <taxon>Eukaryota</taxon>
        <taxon>Fungi</taxon>
        <taxon>Dikarya</taxon>
        <taxon>Ascomycota</taxon>
        <taxon>Pezizomycotina</taxon>
        <taxon>Dothideomycetes</taxon>
        <taxon>Dothideomycetes incertae sedis</taxon>
        <taxon>Patellariales</taxon>
        <taxon>Patellariaceae</taxon>
        <taxon>Patellaria</taxon>
    </lineage>
</organism>
<gene>
    <name evidence="3" type="ORF">M501DRAFT_984509</name>
</gene>
<proteinExistence type="predicted"/>
<keyword evidence="4" id="KW-1185">Reference proteome</keyword>
<keyword evidence="2" id="KW-0812">Transmembrane</keyword>
<reference evidence="3" key="1">
    <citation type="journal article" date="2020" name="Stud. Mycol.">
        <title>101 Dothideomycetes genomes: a test case for predicting lifestyles and emergence of pathogens.</title>
        <authorList>
            <person name="Haridas S."/>
            <person name="Albert R."/>
            <person name="Binder M."/>
            <person name="Bloem J."/>
            <person name="Labutti K."/>
            <person name="Salamov A."/>
            <person name="Andreopoulos B."/>
            <person name="Baker S."/>
            <person name="Barry K."/>
            <person name="Bills G."/>
            <person name="Bluhm B."/>
            <person name="Cannon C."/>
            <person name="Castanera R."/>
            <person name="Culley D."/>
            <person name="Daum C."/>
            <person name="Ezra D."/>
            <person name="Gonzalez J."/>
            <person name="Henrissat B."/>
            <person name="Kuo A."/>
            <person name="Liang C."/>
            <person name="Lipzen A."/>
            <person name="Lutzoni F."/>
            <person name="Magnuson J."/>
            <person name="Mondo S."/>
            <person name="Nolan M."/>
            <person name="Ohm R."/>
            <person name="Pangilinan J."/>
            <person name="Park H.-J."/>
            <person name="Ramirez L."/>
            <person name="Alfaro M."/>
            <person name="Sun H."/>
            <person name="Tritt A."/>
            <person name="Yoshinaga Y."/>
            <person name="Zwiers L.-H."/>
            <person name="Turgeon B."/>
            <person name="Goodwin S."/>
            <person name="Spatafora J."/>
            <person name="Crous P."/>
            <person name="Grigoriev I."/>
        </authorList>
    </citation>
    <scope>NUCLEOTIDE SEQUENCE</scope>
    <source>
        <strain evidence="3">CBS 101060</strain>
    </source>
</reference>
<dbReference type="EMBL" id="MU006122">
    <property type="protein sequence ID" value="KAF2834276.1"/>
    <property type="molecule type" value="Genomic_DNA"/>
</dbReference>
<feature type="region of interest" description="Disordered" evidence="1">
    <location>
        <begin position="107"/>
        <end position="126"/>
    </location>
</feature>
<name>A0A9P4S2M0_9PEZI</name>
<evidence type="ECO:0000313" key="3">
    <source>
        <dbReference type="EMBL" id="KAF2834276.1"/>
    </source>
</evidence>
<comment type="caution">
    <text evidence="3">The sequence shown here is derived from an EMBL/GenBank/DDBJ whole genome shotgun (WGS) entry which is preliminary data.</text>
</comment>
<accession>A0A9P4S2M0</accession>
<dbReference type="Proteomes" id="UP000799429">
    <property type="component" value="Unassembled WGS sequence"/>
</dbReference>
<evidence type="ECO:0000256" key="1">
    <source>
        <dbReference type="SAM" id="MobiDB-lite"/>
    </source>
</evidence>
<evidence type="ECO:0000313" key="4">
    <source>
        <dbReference type="Proteomes" id="UP000799429"/>
    </source>
</evidence>
<dbReference type="OrthoDB" id="3189033at2759"/>
<feature type="transmembrane region" description="Helical" evidence="2">
    <location>
        <begin position="183"/>
        <end position="205"/>
    </location>
</feature>